<dbReference type="Pfam" id="PF07883">
    <property type="entry name" value="Cupin_2"/>
    <property type="match status" value="1"/>
</dbReference>
<evidence type="ECO:0000313" key="2">
    <source>
        <dbReference type="EMBL" id="NYJ10405.1"/>
    </source>
</evidence>
<accession>A0A7Z0DWW2</accession>
<feature type="domain" description="Cupin type-2" evidence="1">
    <location>
        <begin position="179"/>
        <end position="225"/>
    </location>
</feature>
<sequence length="236" mass="24631">MTGKTILLFEAKGGSAPEGKRSALGSDDIFAAGRDIVWSASGGVFAGSVDWNGKASIASFPHTECLVVVAGRLVLHSGGLTFHLTSGDSVVIGRGEDITAEAEKGTQWIFCATTAATSSTQGVVAIDRDMALALSPPPPAQFVEGDTPQCRLFRAFSDETAGFRAGVWATTPHIRLARPHPVHELMYILEGQADVVDGDGTLTSVGPGDAIFVGRGTVNRLSIHGNLKKIFVIAEG</sequence>
<comment type="caution">
    <text evidence="2">The sequence shown here is derived from an EMBL/GenBank/DDBJ whole genome shotgun (WGS) entry which is preliminary data.</text>
</comment>
<dbReference type="SUPFAM" id="SSF51182">
    <property type="entry name" value="RmlC-like cupins"/>
    <property type="match status" value="2"/>
</dbReference>
<dbReference type="PANTHER" id="PTHR40943:SF1">
    <property type="entry name" value="CYTOPLASMIC PROTEIN"/>
    <property type="match status" value="1"/>
</dbReference>
<dbReference type="InterPro" id="IPR014710">
    <property type="entry name" value="RmlC-like_jellyroll"/>
</dbReference>
<name>A0A7Z0DWW2_RHILE</name>
<dbReference type="RefSeq" id="WP_003591736.1">
    <property type="nucleotide sequence ID" value="NZ_JACBZV010000002.1"/>
</dbReference>
<dbReference type="AlphaFoldDB" id="A0A7Z0DWW2"/>
<gene>
    <name evidence="2" type="ORF">GGI64_001452</name>
</gene>
<dbReference type="Gene3D" id="2.60.120.10">
    <property type="entry name" value="Jelly Rolls"/>
    <property type="match status" value="2"/>
</dbReference>
<organism evidence="2 3">
    <name type="scientific">Rhizobium leguminosarum</name>
    <dbReference type="NCBI Taxonomy" id="384"/>
    <lineage>
        <taxon>Bacteria</taxon>
        <taxon>Pseudomonadati</taxon>
        <taxon>Pseudomonadota</taxon>
        <taxon>Alphaproteobacteria</taxon>
        <taxon>Hyphomicrobiales</taxon>
        <taxon>Rhizobiaceae</taxon>
        <taxon>Rhizobium/Agrobacterium group</taxon>
        <taxon>Rhizobium</taxon>
    </lineage>
</organism>
<proteinExistence type="predicted"/>
<dbReference type="InterPro" id="IPR013096">
    <property type="entry name" value="Cupin_2"/>
</dbReference>
<evidence type="ECO:0000313" key="3">
    <source>
        <dbReference type="Proteomes" id="UP000535276"/>
    </source>
</evidence>
<protein>
    <submittedName>
        <fullName evidence="2">Putative cupin superfamily protein</fullName>
    </submittedName>
</protein>
<dbReference type="Proteomes" id="UP000535276">
    <property type="component" value="Unassembled WGS sequence"/>
</dbReference>
<dbReference type="InterPro" id="IPR011051">
    <property type="entry name" value="RmlC_Cupin_sf"/>
</dbReference>
<evidence type="ECO:0000259" key="1">
    <source>
        <dbReference type="Pfam" id="PF07883"/>
    </source>
</evidence>
<reference evidence="2 3" key="1">
    <citation type="submission" date="2020-07" db="EMBL/GenBank/DDBJ databases">
        <title>Genomic Encyclopedia of Type Strains, Phase IV (KMG-V): Genome sequencing to study the core and pangenomes of soil and plant-associated prokaryotes.</title>
        <authorList>
            <person name="Whitman W."/>
        </authorList>
    </citation>
    <scope>NUCLEOTIDE SEQUENCE [LARGE SCALE GENOMIC DNA]</scope>
    <source>
        <strain evidence="2 3">SEMIA 4052</strain>
    </source>
</reference>
<dbReference type="PANTHER" id="PTHR40943">
    <property type="entry name" value="CYTOPLASMIC PROTEIN-RELATED"/>
    <property type="match status" value="1"/>
</dbReference>
<dbReference type="EMBL" id="JACBZV010000002">
    <property type="protein sequence ID" value="NYJ10405.1"/>
    <property type="molecule type" value="Genomic_DNA"/>
</dbReference>